<dbReference type="Proteomes" id="UP001205740">
    <property type="component" value="Unassembled WGS sequence"/>
</dbReference>
<dbReference type="InterPro" id="IPR000160">
    <property type="entry name" value="GGDEF_dom"/>
</dbReference>
<dbReference type="NCBIfam" id="TIGR00254">
    <property type="entry name" value="GGDEF"/>
    <property type="match status" value="1"/>
</dbReference>
<keyword evidence="2" id="KW-0472">Membrane</keyword>
<feature type="region of interest" description="Disordered" evidence="1">
    <location>
        <begin position="328"/>
        <end position="349"/>
    </location>
</feature>
<dbReference type="PANTHER" id="PTHR44757">
    <property type="entry name" value="DIGUANYLATE CYCLASE DGCP"/>
    <property type="match status" value="1"/>
</dbReference>
<evidence type="ECO:0000313" key="5">
    <source>
        <dbReference type="Proteomes" id="UP001205740"/>
    </source>
</evidence>
<evidence type="ECO:0000256" key="1">
    <source>
        <dbReference type="SAM" id="MobiDB-lite"/>
    </source>
</evidence>
<feature type="domain" description="GGDEF" evidence="3">
    <location>
        <begin position="215"/>
        <end position="340"/>
    </location>
</feature>
<evidence type="ECO:0000313" key="4">
    <source>
        <dbReference type="EMBL" id="MCP2161505.1"/>
    </source>
</evidence>
<dbReference type="SUPFAM" id="SSF55073">
    <property type="entry name" value="Nucleotide cyclase"/>
    <property type="match status" value="1"/>
</dbReference>
<keyword evidence="2" id="KW-1133">Transmembrane helix</keyword>
<proteinExistence type="predicted"/>
<keyword evidence="5" id="KW-1185">Reference proteome</keyword>
<organism evidence="4 5">
    <name type="scientific">Williamsia serinedens</name>
    <dbReference type="NCBI Taxonomy" id="391736"/>
    <lineage>
        <taxon>Bacteria</taxon>
        <taxon>Bacillati</taxon>
        <taxon>Actinomycetota</taxon>
        <taxon>Actinomycetes</taxon>
        <taxon>Mycobacteriales</taxon>
        <taxon>Nocardiaceae</taxon>
        <taxon>Williamsia</taxon>
    </lineage>
</organism>
<accession>A0ABT1H2N3</accession>
<dbReference type="Pfam" id="PF00990">
    <property type="entry name" value="GGDEF"/>
    <property type="match status" value="1"/>
</dbReference>
<dbReference type="CDD" id="cd01949">
    <property type="entry name" value="GGDEF"/>
    <property type="match status" value="1"/>
</dbReference>
<reference evidence="4 5" key="1">
    <citation type="submission" date="2022-06" db="EMBL/GenBank/DDBJ databases">
        <title>Genomic Encyclopedia of Archaeal and Bacterial Type Strains, Phase II (KMG-II): from individual species to whole genera.</title>
        <authorList>
            <person name="Goeker M."/>
        </authorList>
    </citation>
    <scope>NUCLEOTIDE SEQUENCE [LARGE SCALE GENOMIC DNA]</scope>
    <source>
        <strain evidence="4 5">DSM 45037</strain>
    </source>
</reference>
<name>A0ABT1H2N3_9NOCA</name>
<dbReference type="InterPro" id="IPR043128">
    <property type="entry name" value="Rev_trsase/Diguanyl_cyclase"/>
</dbReference>
<comment type="caution">
    <text evidence="4">The sequence shown here is derived from an EMBL/GenBank/DDBJ whole genome shotgun (WGS) entry which is preliminary data.</text>
</comment>
<dbReference type="PANTHER" id="PTHR44757:SF2">
    <property type="entry name" value="BIOFILM ARCHITECTURE MAINTENANCE PROTEIN MBAA"/>
    <property type="match status" value="1"/>
</dbReference>
<protein>
    <submittedName>
        <fullName evidence="4">Diguanylate cyclase (GGDEF) domain-containing protein</fullName>
    </submittedName>
</protein>
<feature type="transmembrane region" description="Helical" evidence="2">
    <location>
        <begin position="41"/>
        <end position="62"/>
    </location>
</feature>
<dbReference type="Gene3D" id="3.30.70.270">
    <property type="match status" value="1"/>
</dbReference>
<sequence length="349" mass="36603">MSSVADRAVVQDRLDITLALASALFTVTAVVQLTADPAPAVWIPSVVALVTAAVFAIGCVLVRGRHGQFLLRRPMLWSAGVAALVGINPFAYMLATGITYPAIGALLTIVAIAALFPAWRVAAAIILGVNVCWLVTAVAIPPEPGLPTLLVQMAKADALAAMIMLTWERTRSRVAGANELVRQLAVVDDLTGLPNRRGLLERATELVDDARRTGAPVAVGFVDIDGLKSVNDHAGHAAGDDMIRRAAQCLATTTVSSGLFVARLAGDEFVVIGVGDPVLRWSDHLVAVRGALARQGISASIGSAIGDAREIDSVDRLLSEADWAMMADKRSRRSVSGPERDDGPQASPS</sequence>
<feature type="transmembrane region" description="Helical" evidence="2">
    <location>
        <begin position="121"/>
        <end position="140"/>
    </location>
</feature>
<evidence type="ECO:0000259" key="3">
    <source>
        <dbReference type="PROSITE" id="PS50887"/>
    </source>
</evidence>
<dbReference type="SMART" id="SM00267">
    <property type="entry name" value="GGDEF"/>
    <property type="match status" value="1"/>
</dbReference>
<dbReference type="PROSITE" id="PS50887">
    <property type="entry name" value="GGDEF"/>
    <property type="match status" value="1"/>
</dbReference>
<feature type="transmembrane region" description="Helical" evidence="2">
    <location>
        <begin position="74"/>
        <end position="92"/>
    </location>
</feature>
<feature type="transmembrane region" description="Helical" evidence="2">
    <location>
        <begin position="16"/>
        <end position="35"/>
    </location>
</feature>
<feature type="transmembrane region" description="Helical" evidence="2">
    <location>
        <begin position="98"/>
        <end position="116"/>
    </location>
</feature>
<dbReference type="EMBL" id="JAMTCG010000004">
    <property type="protein sequence ID" value="MCP2161505.1"/>
    <property type="molecule type" value="Genomic_DNA"/>
</dbReference>
<dbReference type="InterPro" id="IPR029787">
    <property type="entry name" value="Nucleotide_cyclase"/>
</dbReference>
<evidence type="ECO:0000256" key="2">
    <source>
        <dbReference type="SAM" id="Phobius"/>
    </source>
</evidence>
<gene>
    <name evidence="4" type="ORF">LX12_002700</name>
</gene>
<dbReference type="InterPro" id="IPR052155">
    <property type="entry name" value="Biofilm_reg_signaling"/>
</dbReference>
<keyword evidence="2" id="KW-0812">Transmembrane</keyword>